<keyword evidence="4" id="KW-1185">Reference proteome</keyword>
<evidence type="ECO:0000259" key="2">
    <source>
        <dbReference type="Pfam" id="PF04909"/>
    </source>
</evidence>
<dbReference type="OrthoDB" id="149172at2"/>
<dbReference type="GO" id="GO:0019748">
    <property type="term" value="P:secondary metabolic process"/>
    <property type="evidence" value="ECO:0007669"/>
    <property type="project" value="TreeGrafter"/>
</dbReference>
<dbReference type="AlphaFoldDB" id="A0A3A5L1R6"/>
<gene>
    <name evidence="3" type="ORF">D3227_06650</name>
</gene>
<comment type="caution">
    <text evidence="3">The sequence shown here is derived from an EMBL/GenBank/DDBJ whole genome shotgun (WGS) entry which is preliminary data.</text>
</comment>
<dbReference type="Gene3D" id="3.20.20.140">
    <property type="entry name" value="Metal-dependent hydrolases"/>
    <property type="match status" value="1"/>
</dbReference>
<protein>
    <submittedName>
        <fullName evidence="3">Amidohydrolase</fullName>
    </submittedName>
</protein>
<dbReference type="GO" id="GO:0005737">
    <property type="term" value="C:cytoplasm"/>
    <property type="evidence" value="ECO:0007669"/>
    <property type="project" value="TreeGrafter"/>
</dbReference>
<dbReference type="GO" id="GO:0016787">
    <property type="term" value="F:hydrolase activity"/>
    <property type="evidence" value="ECO:0007669"/>
    <property type="project" value="UniProtKB-KW"/>
</dbReference>
<dbReference type="GO" id="GO:0016831">
    <property type="term" value="F:carboxy-lyase activity"/>
    <property type="evidence" value="ECO:0007669"/>
    <property type="project" value="InterPro"/>
</dbReference>
<dbReference type="Pfam" id="PF04909">
    <property type="entry name" value="Amidohydro_2"/>
    <property type="match status" value="1"/>
</dbReference>
<dbReference type="InterPro" id="IPR032465">
    <property type="entry name" value="ACMSD"/>
</dbReference>
<reference evidence="3 4" key="1">
    <citation type="submission" date="2018-09" db="EMBL/GenBank/DDBJ databases">
        <title>Mesorhizobium carmichaelinearum sp. nov. isolated from Carmichaelinea spp. root nodules in New Zealand.</title>
        <authorList>
            <person name="De Meyer S.E."/>
        </authorList>
    </citation>
    <scope>NUCLEOTIDE SEQUENCE [LARGE SCALE GENOMIC DNA]</scope>
    <source>
        <strain evidence="3 4">ICMP19557</strain>
    </source>
</reference>
<proteinExistence type="predicted"/>
<evidence type="ECO:0000313" key="4">
    <source>
        <dbReference type="Proteomes" id="UP000272706"/>
    </source>
</evidence>
<dbReference type="InterPro" id="IPR032466">
    <property type="entry name" value="Metal_Hydrolase"/>
</dbReference>
<evidence type="ECO:0000256" key="1">
    <source>
        <dbReference type="ARBA" id="ARBA00023239"/>
    </source>
</evidence>
<evidence type="ECO:0000313" key="3">
    <source>
        <dbReference type="EMBL" id="RJT41454.1"/>
    </source>
</evidence>
<feature type="domain" description="Amidohydrolase-related" evidence="2">
    <location>
        <begin position="131"/>
        <end position="384"/>
    </location>
</feature>
<dbReference type="PANTHER" id="PTHR21240:SF28">
    <property type="entry name" value="ISO-OROTATE DECARBOXYLASE (EUROFUNG)"/>
    <property type="match status" value="1"/>
</dbReference>
<dbReference type="InterPro" id="IPR006680">
    <property type="entry name" value="Amidohydro-rel"/>
</dbReference>
<keyword evidence="3" id="KW-0378">Hydrolase</keyword>
<organism evidence="3 4">
    <name type="scientific">Mesorhizobium waimense</name>
    <dbReference type="NCBI Taxonomy" id="1300307"/>
    <lineage>
        <taxon>Bacteria</taxon>
        <taxon>Pseudomonadati</taxon>
        <taxon>Pseudomonadota</taxon>
        <taxon>Alphaproteobacteria</taxon>
        <taxon>Hyphomicrobiales</taxon>
        <taxon>Phyllobacteriaceae</taxon>
        <taxon>Mesorhizobium</taxon>
    </lineage>
</organism>
<accession>A0A3A5L1R6</accession>
<keyword evidence="1" id="KW-0456">Lyase</keyword>
<dbReference type="EMBL" id="QZWZ01000003">
    <property type="protein sequence ID" value="RJT41454.1"/>
    <property type="molecule type" value="Genomic_DNA"/>
</dbReference>
<dbReference type="PANTHER" id="PTHR21240">
    <property type="entry name" value="2-AMINO-3-CARBOXYLMUCONATE-6-SEMIALDEHYDE DECARBOXYLASE"/>
    <property type="match status" value="1"/>
</dbReference>
<name>A0A3A5L1R6_9HYPH</name>
<dbReference type="SUPFAM" id="SSF51556">
    <property type="entry name" value="Metallo-dependent hydrolases"/>
    <property type="match status" value="1"/>
</dbReference>
<dbReference type="Proteomes" id="UP000272706">
    <property type="component" value="Unassembled WGS sequence"/>
</dbReference>
<sequence length="388" mass="42827">MAMSVDDDAAGRRRWPIGRALINSHHKNEPTAGRSPRRKVMHCQSAVQWDETMLDAFNHYLPRPVLDRIESLAPTFPILPFFERLPALWNLDVRLPMMDEVEGYRQIICLSNPPLELIGSRQDGIDLASFVNDELAETCRRNPHHFPAFVASVSMADPEAAVAEAGRAVRDLGAVGIQVFTNVAGRPLSDAAYLPLFEAMAAHDLPILIHPMRSAAFSDYASEDASQNEVWFTFGWPYETSACVTRLIYSGLFDKLPGLKIVTHHMGGMIPYFAEKIALGFSQIFLGTLERNPVGERAGLKRPPIDYFRMLYADTAVNGSAAAAACGHAFFGTDRCLFATDAPFDPVDGRHLLSGTIAAIRGLDLDEAARAKIFEGNARALFRLEVGR</sequence>